<sequence length="56" mass="6063">MTDDASPHTIDQRLKFTKRDGVVYQSLNSRLVAPVAIDAVSLRTGPRVASGMGEHP</sequence>
<dbReference type="Proteomes" id="UP001320898">
    <property type="component" value="Unassembled WGS sequence"/>
</dbReference>
<reference evidence="1 2" key="1">
    <citation type="submission" date="2022-04" db="EMBL/GenBank/DDBJ databases">
        <authorList>
            <person name="Ye Y.-Q."/>
            <person name="Du Z.-J."/>
        </authorList>
    </citation>
    <scope>NUCLEOTIDE SEQUENCE [LARGE SCALE GENOMIC DNA]</scope>
    <source>
        <strain evidence="1 2">A6E488</strain>
    </source>
</reference>
<accession>A0AAW5R1U6</accession>
<keyword evidence="2" id="KW-1185">Reference proteome</keyword>
<name>A0AAW5R1U6_9HYPH</name>
<dbReference type="EMBL" id="JALIDZ010000005">
    <property type="protein sequence ID" value="MCT8972515.1"/>
    <property type="molecule type" value="Genomic_DNA"/>
</dbReference>
<dbReference type="RefSeq" id="WP_261616098.1">
    <property type="nucleotide sequence ID" value="NZ_JALIDZ010000005.1"/>
</dbReference>
<evidence type="ECO:0000313" key="2">
    <source>
        <dbReference type="Proteomes" id="UP001320898"/>
    </source>
</evidence>
<gene>
    <name evidence="1" type="ORF">MUB46_11660</name>
</gene>
<protein>
    <submittedName>
        <fullName evidence="1">Uncharacterized protein</fullName>
    </submittedName>
</protein>
<evidence type="ECO:0000313" key="1">
    <source>
        <dbReference type="EMBL" id="MCT8972515.1"/>
    </source>
</evidence>
<dbReference type="AlphaFoldDB" id="A0AAW5R1U6"/>
<comment type="caution">
    <text evidence="1">The sequence shown here is derived from an EMBL/GenBank/DDBJ whole genome shotgun (WGS) entry which is preliminary data.</text>
</comment>
<organism evidence="1 2">
    <name type="scientific">Microbaculum marinisediminis</name>
    <dbReference type="NCBI Taxonomy" id="2931392"/>
    <lineage>
        <taxon>Bacteria</taxon>
        <taxon>Pseudomonadati</taxon>
        <taxon>Pseudomonadota</taxon>
        <taxon>Alphaproteobacteria</taxon>
        <taxon>Hyphomicrobiales</taxon>
        <taxon>Tepidamorphaceae</taxon>
        <taxon>Microbaculum</taxon>
    </lineage>
</organism>
<proteinExistence type="predicted"/>